<sequence>MEIISHYLPSSALTTRNGKSGGWRGMLERIVAHMLFFVEALCPKIGTCLELDGGTRPLLKAAMHTSRGCLVMESDLEICEGYFSRFVQEFYGAPQVVELGDSDDRIDDVGNDLVVYDVLSD</sequence>
<dbReference type="AlphaFoldDB" id="A0A9D4U1L8"/>
<comment type="caution">
    <text evidence="1">The sequence shown here is derived from an EMBL/GenBank/DDBJ whole genome shotgun (WGS) entry which is preliminary data.</text>
</comment>
<dbReference type="EMBL" id="JABFUD020000024">
    <property type="protein sequence ID" value="KAI5059869.1"/>
    <property type="molecule type" value="Genomic_DNA"/>
</dbReference>
<keyword evidence="2" id="KW-1185">Reference proteome</keyword>
<proteinExistence type="predicted"/>
<protein>
    <submittedName>
        <fullName evidence="1">Uncharacterized protein</fullName>
    </submittedName>
</protein>
<reference evidence="1" key="1">
    <citation type="submission" date="2021-01" db="EMBL/GenBank/DDBJ databases">
        <title>Adiantum capillus-veneris genome.</title>
        <authorList>
            <person name="Fang Y."/>
            <person name="Liao Q."/>
        </authorList>
    </citation>
    <scope>NUCLEOTIDE SEQUENCE</scope>
    <source>
        <strain evidence="1">H3</strain>
        <tissue evidence="1">Leaf</tissue>
    </source>
</reference>
<dbReference type="Proteomes" id="UP000886520">
    <property type="component" value="Chromosome 24"/>
</dbReference>
<evidence type="ECO:0000313" key="2">
    <source>
        <dbReference type="Proteomes" id="UP000886520"/>
    </source>
</evidence>
<gene>
    <name evidence="1" type="ORF">GOP47_0024289</name>
</gene>
<accession>A0A9D4U1L8</accession>
<evidence type="ECO:0000313" key="1">
    <source>
        <dbReference type="EMBL" id="KAI5059869.1"/>
    </source>
</evidence>
<organism evidence="1 2">
    <name type="scientific">Adiantum capillus-veneris</name>
    <name type="common">Maidenhair fern</name>
    <dbReference type="NCBI Taxonomy" id="13818"/>
    <lineage>
        <taxon>Eukaryota</taxon>
        <taxon>Viridiplantae</taxon>
        <taxon>Streptophyta</taxon>
        <taxon>Embryophyta</taxon>
        <taxon>Tracheophyta</taxon>
        <taxon>Polypodiopsida</taxon>
        <taxon>Polypodiidae</taxon>
        <taxon>Polypodiales</taxon>
        <taxon>Pteridineae</taxon>
        <taxon>Pteridaceae</taxon>
        <taxon>Vittarioideae</taxon>
        <taxon>Adiantum</taxon>
    </lineage>
</organism>
<name>A0A9D4U1L8_ADICA</name>